<feature type="domain" description="Methylamine utilisation protein MauE" evidence="6">
    <location>
        <begin position="45"/>
        <end position="160"/>
    </location>
</feature>
<evidence type="ECO:0000256" key="5">
    <source>
        <dbReference type="SAM" id="Phobius"/>
    </source>
</evidence>
<evidence type="ECO:0000313" key="8">
    <source>
        <dbReference type="Proteomes" id="UP000537204"/>
    </source>
</evidence>
<feature type="transmembrane region" description="Helical" evidence="5">
    <location>
        <begin position="76"/>
        <end position="97"/>
    </location>
</feature>
<evidence type="ECO:0000256" key="1">
    <source>
        <dbReference type="ARBA" id="ARBA00004141"/>
    </source>
</evidence>
<feature type="transmembrane region" description="Helical" evidence="5">
    <location>
        <begin position="145"/>
        <end position="162"/>
    </location>
</feature>
<proteinExistence type="predicted"/>
<feature type="transmembrane region" description="Helical" evidence="5">
    <location>
        <begin position="104"/>
        <end position="125"/>
    </location>
</feature>
<dbReference type="EMBL" id="JACHCE010000003">
    <property type="protein sequence ID" value="MBB5636354.1"/>
    <property type="molecule type" value="Genomic_DNA"/>
</dbReference>
<dbReference type="RefSeq" id="WP_183881850.1">
    <property type="nucleotide sequence ID" value="NZ_JACHCE010000003.1"/>
</dbReference>
<evidence type="ECO:0000259" key="6">
    <source>
        <dbReference type="Pfam" id="PF07291"/>
    </source>
</evidence>
<dbReference type="GO" id="GO:0016020">
    <property type="term" value="C:membrane"/>
    <property type="evidence" value="ECO:0007669"/>
    <property type="project" value="UniProtKB-SubCell"/>
</dbReference>
<sequence length="409" mass="45719">MNKAALNFSRIFVGILFIFSGLIKANDPLGFGYKLEEYFDVFHNFTYSTLTKVVHLFGSGHKLDEALGLFHVFSPYVTGIAIVLCVIEIVLGALLLLGFWSKKVTAGLLGTIIFFTFLTFISAAFKVVTSCGCFGDAIPLTPWQSFSKDLILLVLIVYLFINRNKILPLTVNPGKQKIGLVAVIAISVIFSIYTYTYLPILDFLPYKKGASLPEAMKIPAGAEPDLFLIMYKLKNKSTGETKEMSDKDYLKTEIWKDNNWEIVGQPEQKLIKKGYEAKIKDLVISDASGTDYTKELIENPYYNILIVAYNLKHTDEDAIGKLNAMTVDLTEQFNIRTVLLTSNSAQDAAVFSKSHKLMAEIFYADAVPLKSMVRANPGIILLKNGVVINKWSYQSLPSLEKLKAAYFNK</sequence>
<gene>
    <name evidence="7" type="ORF">HDE68_002255</name>
</gene>
<comment type="caution">
    <text evidence="7">The sequence shown here is derived from an EMBL/GenBank/DDBJ whole genome shotgun (WGS) entry which is preliminary data.</text>
</comment>
<keyword evidence="3 5" id="KW-1133">Transmembrane helix</keyword>
<comment type="subcellular location">
    <subcellularLocation>
        <location evidence="1">Membrane</location>
        <topology evidence="1">Multi-pass membrane protein</topology>
    </subcellularLocation>
</comment>
<evidence type="ECO:0000313" key="7">
    <source>
        <dbReference type="EMBL" id="MBB5636354.1"/>
    </source>
</evidence>
<dbReference type="InterPro" id="IPR009908">
    <property type="entry name" value="Methylamine_util_MauE"/>
</dbReference>
<accession>A0A7W9DZK9</accession>
<dbReference type="GO" id="GO:0030416">
    <property type="term" value="P:methylamine metabolic process"/>
    <property type="evidence" value="ECO:0007669"/>
    <property type="project" value="InterPro"/>
</dbReference>
<dbReference type="AlphaFoldDB" id="A0A7W9DZK9"/>
<name>A0A7W9DZK9_9SPHI</name>
<organism evidence="7 8">
    <name type="scientific">Pedobacter cryoconitis</name>
    <dbReference type="NCBI Taxonomy" id="188932"/>
    <lineage>
        <taxon>Bacteria</taxon>
        <taxon>Pseudomonadati</taxon>
        <taxon>Bacteroidota</taxon>
        <taxon>Sphingobacteriia</taxon>
        <taxon>Sphingobacteriales</taxon>
        <taxon>Sphingobacteriaceae</taxon>
        <taxon>Pedobacter</taxon>
    </lineage>
</organism>
<keyword evidence="4 5" id="KW-0472">Membrane</keyword>
<dbReference type="Proteomes" id="UP000537204">
    <property type="component" value="Unassembled WGS sequence"/>
</dbReference>
<reference evidence="7 8" key="1">
    <citation type="submission" date="2020-08" db="EMBL/GenBank/DDBJ databases">
        <title>Genomic Encyclopedia of Type Strains, Phase IV (KMG-V): Genome sequencing to study the core and pangenomes of soil and plant-associated prokaryotes.</title>
        <authorList>
            <person name="Whitman W."/>
        </authorList>
    </citation>
    <scope>NUCLEOTIDE SEQUENCE [LARGE SCALE GENOMIC DNA]</scope>
    <source>
        <strain evidence="7 8">S3M1</strain>
    </source>
</reference>
<feature type="transmembrane region" description="Helical" evidence="5">
    <location>
        <begin position="178"/>
        <end position="198"/>
    </location>
</feature>
<dbReference type="NCBIfam" id="NF045576">
    <property type="entry name" value="BT_3928_fam"/>
    <property type="match status" value="1"/>
</dbReference>
<keyword evidence="2 5" id="KW-0812">Transmembrane</keyword>
<evidence type="ECO:0000256" key="4">
    <source>
        <dbReference type="ARBA" id="ARBA00023136"/>
    </source>
</evidence>
<evidence type="ECO:0000256" key="3">
    <source>
        <dbReference type="ARBA" id="ARBA00022989"/>
    </source>
</evidence>
<protein>
    <submittedName>
        <fullName evidence="7">Putative membrane protein YphA (DoxX/SURF4 family)</fullName>
    </submittedName>
</protein>
<dbReference type="Pfam" id="PF07291">
    <property type="entry name" value="MauE"/>
    <property type="match status" value="1"/>
</dbReference>
<evidence type="ECO:0000256" key="2">
    <source>
        <dbReference type="ARBA" id="ARBA00022692"/>
    </source>
</evidence>